<reference evidence="5 8" key="2">
    <citation type="submission" date="2016-10" db="EMBL/GenBank/DDBJ databases">
        <authorList>
            <person name="de Groot N.N."/>
        </authorList>
    </citation>
    <scope>NUCLEOTIDE SEQUENCE [LARGE SCALE GENOMIC DNA]</scope>
    <source>
        <strain evidence="8">BP1-145</strain>
        <strain evidence="5">BP1-148</strain>
    </source>
</reference>
<dbReference type="GO" id="GO:0004674">
    <property type="term" value="F:protein serine/threonine kinase activity"/>
    <property type="evidence" value="ECO:0007669"/>
    <property type="project" value="TreeGrafter"/>
</dbReference>
<organism evidence="6 8">
    <name type="scientific">Prevotella communis</name>
    <dbReference type="NCBI Taxonomy" id="2913614"/>
    <lineage>
        <taxon>Bacteria</taxon>
        <taxon>Pseudomonadati</taxon>
        <taxon>Bacteroidota</taxon>
        <taxon>Bacteroidia</taxon>
        <taxon>Bacteroidales</taxon>
        <taxon>Prevotellaceae</taxon>
        <taxon>Prevotella</taxon>
    </lineage>
</organism>
<dbReference type="Proteomes" id="UP000198779">
    <property type="component" value="Unassembled WGS sequence"/>
</dbReference>
<dbReference type="GO" id="GO:0005829">
    <property type="term" value="C:cytosol"/>
    <property type="evidence" value="ECO:0007669"/>
    <property type="project" value="TreeGrafter"/>
</dbReference>
<gene>
    <name evidence="6" type="ORF">SAMN04487900_12164</name>
    <name evidence="5" type="ORF">SAMN04487901_11416</name>
</gene>
<evidence type="ECO:0000256" key="1">
    <source>
        <dbReference type="ARBA" id="ARBA00010164"/>
    </source>
</evidence>
<keyword evidence="7" id="KW-1185">Reference proteome</keyword>
<feature type="domain" description="HipA-like C-terminal" evidence="4">
    <location>
        <begin position="58"/>
        <end position="293"/>
    </location>
</feature>
<dbReference type="EMBL" id="FNIW01000021">
    <property type="protein sequence ID" value="SDO47142.1"/>
    <property type="molecule type" value="Genomic_DNA"/>
</dbReference>
<dbReference type="OrthoDB" id="9805913at2"/>
<dbReference type="Gene3D" id="1.10.1070.20">
    <property type="match status" value="1"/>
</dbReference>
<dbReference type="PANTHER" id="PTHR37419:SF1">
    <property type="entry name" value="SERINE_THREONINE-PROTEIN KINASE TOXIN HIPA"/>
    <property type="match status" value="1"/>
</dbReference>
<evidence type="ECO:0000313" key="5">
    <source>
        <dbReference type="EMBL" id="SDG97612.1"/>
    </source>
</evidence>
<reference evidence="6 7" key="1">
    <citation type="submission" date="2016-10" db="EMBL/GenBank/DDBJ databases">
        <authorList>
            <person name="Varghese N."/>
            <person name="Submissions S."/>
        </authorList>
    </citation>
    <scope>NUCLEOTIDE SEQUENCE</scope>
    <source>
        <strain evidence="6">BP1-145</strain>
        <strain evidence="7">BP1-148</strain>
    </source>
</reference>
<keyword evidence="2" id="KW-0808">Transferase</keyword>
<comment type="similarity">
    <text evidence="1">Belongs to the HipA Ser/Thr kinase family.</text>
</comment>
<sequence>MTEINVCPSTLQEGFATYSPTARKLLFDGKAVSHVLDFDSPNNDSADNEAYLKNVGRISLSGVQPKASLVVNDEGRLVKPAEKERGTYILKPAPSSYALLDRKYCPANEHLTMQLASQVYHIETAANALCFFRDGEAAYICRRFDVGPNGQKYSQEDFASLAGLTNVNGGSDFKYCNLSYEECADIIRKYAKAAPVEILKFFRIVVFNYLTLNDDAHLKNFSLINRGDGEYHLAPAYDLINTSLHLSMPRIFALDNGLFKEGMKLSDTKTVGRRDFEEFGRRIGLSDRLIKRELDFFATDHPLAKELIDKSFLSESLKRSYWLSYKYRRTTLTFS</sequence>
<dbReference type="PANTHER" id="PTHR37419">
    <property type="entry name" value="SERINE/THREONINE-PROTEIN KINASE TOXIN HIPA"/>
    <property type="match status" value="1"/>
</dbReference>
<keyword evidence="3 6" id="KW-0418">Kinase</keyword>
<protein>
    <submittedName>
        <fullName evidence="6">Serine/threonine-protein kinase HipA</fullName>
    </submittedName>
</protein>
<accession>A0A1G7YM28</accession>
<dbReference type="Proteomes" id="UP000199134">
    <property type="component" value="Unassembled WGS sequence"/>
</dbReference>
<dbReference type="RefSeq" id="WP_091818526.1">
    <property type="nucleotide sequence ID" value="NZ_FNCQ01000014.1"/>
</dbReference>
<dbReference type="Pfam" id="PF07804">
    <property type="entry name" value="HipA_C"/>
    <property type="match status" value="1"/>
</dbReference>
<dbReference type="EMBL" id="FNCQ01000014">
    <property type="protein sequence ID" value="SDG97612.1"/>
    <property type="molecule type" value="Genomic_DNA"/>
</dbReference>
<dbReference type="STRING" id="645274.SAMN04487901_11416"/>
<evidence type="ECO:0000256" key="2">
    <source>
        <dbReference type="ARBA" id="ARBA00022679"/>
    </source>
</evidence>
<evidence type="ECO:0000313" key="8">
    <source>
        <dbReference type="Proteomes" id="UP000199134"/>
    </source>
</evidence>
<evidence type="ECO:0000259" key="4">
    <source>
        <dbReference type="Pfam" id="PF07804"/>
    </source>
</evidence>
<dbReference type="AlphaFoldDB" id="A0A1H0JUG6"/>
<proteinExistence type="inferred from homology"/>
<dbReference type="InterPro" id="IPR012893">
    <property type="entry name" value="HipA-like_C"/>
</dbReference>
<evidence type="ECO:0000313" key="6">
    <source>
        <dbReference type="EMBL" id="SDO47142.1"/>
    </source>
</evidence>
<evidence type="ECO:0000313" key="7">
    <source>
        <dbReference type="Proteomes" id="UP000198779"/>
    </source>
</evidence>
<name>A0A1H0JUG6_9BACT</name>
<evidence type="ECO:0000256" key="3">
    <source>
        <dbReference type="ARBA" id="ARBA00022777"/>
    </source>
</evidence>
<dbReference type="InterPro" id="IPR052028">
    <property type="entry name" value="HipA_Ser/Thr_kinase"/>
</dbReference>
<accession>A0A1H0JUG6</accession>